<dbReference type="FunFam" id="3.30.2010.10:FF:000002">
    <property type="entry name" value="CAAX prenyl protease"/>
    <property type="match status" value="1"/>
</dbReference>
<organism evidence="18 19">
    <name type="scientific">Tuber magnatum</name>
    <name type="common">white Piedmont truffle</name>
    <dbReference type="NCBI Taxonomy" id="42249"/>
    <lineage>
        <taxon>Eukaryota</taxon>
        <taxon>Fungi</taxon>
        <taxon>Dikarya</taxon>
        <taxon>Ascomycota</taxon>
        <taxon>Pezizomycotina</taxon>
        <taxon>Pezizomycetes</taxon>
        <taxon>Pezizales</taxon>
        <taxon>Tuberaceae</taxon>
        <taxon>Tuber</taxon>
    </lineage>
</organism>
<evidence type="ECO:0000256" key="5">
    <source>
        <dbReference type="ARBA" id="ARBA00022801"/>
    </source>
</evidence>
<accession>A0A317SP44</accession>
<keyword evidence="2 15" id="KW-0645">Protease</keyword>
<evidence type="ECO:0000256" key="8">
    <source>
        <dbReference type="ARBA" id="ARBA00022989"/>
    </source>
</evidence>
<dbReference type="PANTHER" id="PTHR10120">
    <property type="entry name" value="CAAX PRENYL PROTEASE 1"/>
    <property type="match status" value="1"/>
</dbReference>
<evidence type="ECO:0000256" key="14">
    <source>
        <dbReference type="PIRSR" id="PIRSR627057-2"/>
    </source>
</evidence>
<evidence type="ECO:0000256" key="11">
    <source>
        <dbReference type="ARBA" id="ARBA00044456"/>
    </source>
</evidence>
<dbReference type="Proteomes" id="UP000246991">
    <property type="component" value="Unassembled WGS sequence"/>
</dbReference>
<dbReference type="EMBL" id="PYWC01000035">
    <property type="protein sequence ID" value="PWW76224.1"/>
    <property type="molecule type" value="Genomic_DNA"/>
</dbReference>
<feature type="active site" description="Proton donor" evidence="13">
    <location>
        <position position="380"/>
    </location>
</feature>
<keyword evidence="9 15" id="KW-0482">Metalloprotease</keyword>
<feature type="binding site" evidence="14">
    <location>
        <position position="301"/>
    </location>
    <ligand>
        <name>Zn(2+)</name>
        <dbReference type="ChEBI" id="CHEBI:29105"/>
        <note>catalytic</note>
    </ligand>
</feature>
<sequence>MDFLGPLAQSLDRPGFNWKGLIIGFGLAHYAFETYLSIRQHKKLQETKPPKSLESAVTQEDHDKSQAYGRAKSKCGLVESFFGQVTNVSTIYFDLLPKGWALMGGIIAQYAPARFSGEISQSILFFIVFNLLSTIINLPFAYYKTFVLEEKFGFNQQTKKLFFTDIVKTQVLFVVLGSPILAGFLAIIKTFGDNFFYYVWLFVLGVQAFMITAYPIWILPLFNTLTPMEPGKLKTDVEALAARLKFPLKNLYVIDGSKRSAHSNAYFFGLPWSKHIVIFDTLIEKSEVSEVVAVLGHELGHWSEGHTTKMFGISQFHLFYIFALFSAFISNTSLFEAFGFYKTQPILIGFLLFNDILQPLDTIFKLSMNVLSRRFEFEADAFAVNLGYAEELSKSLIKLQVQNLATMDADWLYSCYHHTHPILPERLRVLELKGKKAQ</sequence>
<dbReference type="Gene3D" id="3.30.2010.10">
    <property type="entry name" value="Metalloproteases ('zincins'), catalytic domain"/>
    <property type="match status" value="1"/>
</dbReference>
<evidence type="ECO:0000256" key="7">
    <source>
        <dbReference type="ARBA" id="ARBA00022833"/>
    </source>
</evidence>
<keyword evidence="6 15" id="KW-0256">Endoplasmic reticulum</keyword>
<dbReference type="InterPro" id="IPR001915">
    <property type="entry name" value="Peptidase_M48"/>
</dbReference>
<keyword evidence="7 14" id="KW-0862">Zinc</keyword>
<dbReference type="GO" id="GO:0046872">
    <property type="term" value="F:metal ion binding"/>
    <property type="evidence" value="ECO:0007669"/>
    <property type="project" value="UniProtKB-UniRule"/>
</dbReference>
<comment type="similarity">
    <text evidence="12 15">Belongs to the peptidase M48A family.</text>
</comment>
<keyword evidence="4 14" id="KW-0479">Metal-binding</keyword>
<dbReference type="AlphaFoldDB" id="A0A317SP44"/>
<evidence type="ECO:0000259" key="16">
    <source>
        <dbReference type="Pfam" id="PF01435"/>
    </source>
</evidence>
<feature type="active site" evidence="13">
    <location>
        <position position="298"/>
    </location>
</feature>
<evidence type="ECO:0000256" key="2">
    <source>
        <dbReference type="ARBA" id="ARBA00022670"/>
    </source>
</evidence>
<feature type="binding site" evidence="14">
    <location>
        <position position="297"/>
    </location>
    <ligand>
        <name>Zn(2+)</name>
        <dbReference type="ChEBI" id="CHEBI:29105"/>
        <note>catalytic</note>
    </ligand>
</feature>
<feature type="domain" description="CAAX prenyl protease 1 N-terminal" evidence="17">
    <location>
        <begin position="40"/>
        <end position="224"/>
    </location>
</feature>
<evidence type="ECO:0000313" key="18">
    <source>
        <dbReference type="EMBL" id="PWW76224.1"/>
    </source>
</evidence>
<feature type="transmembrane region" description="Helical" evidence="15">
    <location>
        <begin position="318"/>
        <end position="341"/>
    </location>
</feature>
<dbReference type="GO" id="GO:0071586">
    <property type="term" value="P:CAAX-box protein processing"/>
    <property type="evidence" value="ECO:0007669"/>
    <property type="project" value="UniProtKB-UniRule"/>
</dbReference>
<keyword evidence="10 15" id="KW-0472">Membrane</keyword>
<feature type="transmembrane region" description="Helical" evidence="15">
    <location>
        <begin position="195"/>
        <end position="218"/>
    </location>
</feature>
<evidence type="ECO:0000256" key="4">
    <source>
        <dbReference type="ARBA" id="ARBA00022723"/>
    </source>
</evidence>
<evidence type="ECO:0000256" key="3">
    <source>
        <dbReference type="ARBA" id="ARBA00022692"/>
    </source>
</evidence>
<dbReference type="Pfam" id="PF01435">
    <property type="entry name" value="Peptidase_M48"/>
    <property type="match status" value="1"/>
</dbReference>
<protein>
    <recommendedName>
        <fullName evidence="15">CAAX prenyl protease</fullName>
        <ecNumber evidence="15">3.4.24.84</ecNumber>
    </recommendedName>
</protein>
<keyword evidence="8 15" id="KW-1133">Transmembrane helix</keyword>
<proteinExistence type="inferred from homology"/>
<evidence type="ECO:0000256" key="1">
    <source>
        <dbReference type="ARBA" id="ARBA00004477"/>
    </source>
</evidence>
<comment type="function">
    <text evidence="15">Proteolytically removes the C-terminal three residues of farnesylated proteins.</text>
</comment>
<keyword evidence="19" id="KW-1185">Reference proteome</keyword>
<feature type="transmembrane region" description="Helical" evidence="15">
    <location>
        <begin position="123"/>
        <end position="143"/>
    </location>
</feature>
<evidence type="ECO:0000256" key="15">
    <source>
        <dbReference type="RuleBase" id="RU366005"/>
    </source>
</evidence>
<dbReference type="STRING" id="42249.A0A317SP44"/>
<evidence type="ECO:0000256" key="6">
    <source>
        <dbReference type="ARBA" id="ARBA00022824"/>
    </source>
</evidence>
<evidence type="ECO:0000256" key="13">
    <source>
        <dbReference type="PIRSR" id="PIRSR627057-1"/>
    </source>
</evidence>
<evidence type="ECO:0000256" key="10">
    <source>
        <dbReference type="ARBA" id="ARBA00023136"/>
    </source>
</evidence>
<comment type="caution">
    <text evidence="18">The sequence shown here is derived from an EMBL/GenBank/DDBJ whole genome shotgun (WGS) entry which is preliminary data.</text>
</comment>
<dbReference type="Pfam" id="PF16491">
    <property type="entry name" value="Peptidase_M48_N"/>
    <property type="match status" value="1"/>
</dbReference>
<evidence type="ECO:0000256" key="12">
    <source>
        <dbReference type="ARBA" id="ARBA00060927"/>
    </source>
</evidence>
<keyword evidence="5 15" id="KW-0378">Hydrolase</keyword>
<evidence type="ECO:0000313" key="19">
    <source>
        <dbReference type="Proteomes" id="UP000246991"/>
    </source>
</evidence>
<evidence type="ECO:0000256" key="9">
    <source>
        <dbReference type="ARBA" id="ARBA00023049"/>
    </source>
</evidence>
<feature type="transmembrane region" description="Helical" evidence="15">
    <location>
        <begin position="20"/>
        <end position="38"/>
    </location>
</feature>
<keyword evidence="3 15" id="KW-0812">Transmembrane</keyword>
<comment type="cofactor">
    <cofactor evidence="14 15">
        <name>Zn(2+)</name>
        <dbReference type="ChEBI" id="CHEBI:29105"/>
    </cofactor>
    <text evidence="14 15">Binds 1 zinc ion per subunit.</text>
</comment>
<dbReference type="GO" id="GO:0005789">
    <property type="term" value="C:endoplasmic reticulum membrane"/>
    <property type="evidence" value="ECO:0007669"/>
    <property type="project" value="UniProtKB-SubCell"/>
</dbReference>
<feature type="transmembrane region" description="Helical" evidence="15">
    <location>
        <begin position="170"/>
        <end position="188"/>
    </location>
</feature>
<dbReference type="InterPro" id="IPR027057">
    <property type="entry name" value="CAXX_Prtase_1"/>
</dbReference>
<dbReference type="OrthoDB" id="360839at2759"/>
<dbReference type="InterPro" id="IPR032456">
    <property type="entry name" value="Peptidase_M48_N"/>
</dbReference>
<gene>
    <name evidence="18" type="ORF">C7212DRAFT_321911</name>
</gene>
<evidence type="ECO:0000259" key="17">
    <source>
        <dbReference type="Pfam" id="PF16491"/>
    </source>
</evidence>
<comment type="subcellular location">
    <subcellularLocation>
        <location evidence="1 15">Endoplasmic reticulum membrane</location>
        <topology evidence="1 15">Multi-pass membrane protein</topology>
    </subcellularLocation>
</comment>
<dbReference type="CDD" id="cd07343">
    <property type="entry name" value="M48A_Zmpste24p_like"/>
    <property type="match status" value="1"/>
</dbReference>
<reference evidence="18 19" key="1">
    <citation type="submission" date="2018-03" db="EMBL/GenBank/DDBJ databases">
        <title>Genomes of Pezizomycetes fungi and the evolution of truffles.</title>
        <authorList>
            <person name="Murat C."/>
            <person name="Payen T."/>
            <person name="Noel B."/>
            <person name="Kuo A."/>
            <person name="Martin F.M."/>
        </authorList>
    </citation>
    <scope>NUCLEOTIDE SEQUENCE [LARGE SCALE GENOMIC DNA]</scope>
    <source>
        <strain evidence="18">091103-1</strain>
    </source>
</reference>
<feature type="binding site" evidence="14">
    <location>
        <position position="376"/>
    </location>
    <ligand>
        <name>Zn(2+)</name>
        <dbReference type="ChEBI" id="CHEBI:29105"/>
        <note>catalytic</note>
    </ligand>
</feature>
<dbReference type="EC" id="3.4.24.84" evidence="15"/>
<comment type="catalytic activity">
    <reaction evidence="11 15">
        <text>Hydrolyzes the peptide bond -P2-(S-farnesyl or geranylgeranyl)C-P1'-P2'-P3'-COOH where P1' and P2' are amino acids with aliphatic side chains and P3' is any C-terminal residue.</text>
        <dbReference type="EC" id="3.4.24.84"/>
    </reaction>
</comment>
<name>A0A317SP44_9PEZI</name>
<dbReference type="GO" id="GO:0004222">
    <property type="term" value="F:metalloendopeptidase activity"/>
    <property type="evidence" value="ECO:0007669"/>
    <property type="project" value="UniProtKB-UniRule"/>
</dbReference>
<feature type="domain" description="Peptidase M48" evidence="16">
    <location>
        <begin position="231"/>
        <end position="431"/>
    </location>
</feature>